<comment type="subcellular location">
    <subcellularLocation>
        <location evidence="1">Membrane</location>
    </subcellularLocation>
</comment>
<feature type="domain" description="POTRA" evidence="8">
    <location>
        <begin position="68"/>
        <end position="136"/>
    </location>
</feature>
<dbReference type="RefSeq" id="WP_136080851.1">
    <property type="nucleotide sequence ID" value="NZ_CAAHFG010000002.1"/>
</dbReference>
<evidence type="ECO:0000256" key="3">
    <source>
        <dbReference type="ARBA" id="ARBA00022618"/>
    </source>
</evidence>
<dbReference type="AlphaFoldDB" id="A0A6C2U6W8"/>
<reference evidence="9 10" key="1">
    <citation type="submission" date="2019-04" db="EMBL/GenBank/DDBJ databases">
        <authorList>
            <person name="Van Vliet M D."/>
        </authorList>
    </citation>
    <scope>NUCLEOTIDE SEQUENCE [LARGE SCALE GENOMIC DNA]</scope>
    <source>
        <strain evidence="9 10">F1</strain>
    </source>
</reference>
<evidence type="ECO:0000313" key="9">
    <source>
        <dbReference type="EMBL" id="VGO15271.1"/>
    </source>
</evidence>
<keyword evidence="10" id="KW-1185">Reference proteome</keyword>
<dbReference type="PROSITE" id="PS51779">
    <property type="entry name" value="POTRA"/>
    <property type="match status" value="1"/>
</dbReference>
<name>A0A6C2U6W8_PONDE</name>
<keyword evidence="3" id="KW-0132">Cell division</keyword>
<keyword evidence="5" id="KW-1133">Transmembrane helix</keyword>
<dbReference type="PANTHER" id="PTHR35851:SF1">
    <property type="entry name" value="CELL DIVISION PROTEIN FTSQ"/>
    <property type="match status" value="1"/>
</dbReference>
<dbReference type="PANTHER" id="PTHR35851">
    <property type="entry name" value="CELL DIVISION PROTEIN FTSQ"/>
    <property type="match status" value="1"/>
</dbReference>
<dbReference type="GO" id="GO:0090529">
    <property type="term" value="P:cell septum assembly"/>
    <property type="evidence" value="ECO:0007669"/>
    <property type="project" value="InterPro"/>
</dbReference>
<keyword evidence="7" id="KW-0131">Cell cycle</keyword>
<dbReference type="InterPro" id="IPR026579">
    <property type="entry name" value="FtsQ"/>
</dbReference>
<evidence type="ECO:0000256" key="2">
    <source>
        <dbReference type="ARBA" id="ARBA00022475"/>
    </source>
</evidence>
<dbReference type="Pfam" id="PF08478">
    <property type="entry name" value="POTRA_1"/>
    <property type="match status" value="1"/>
</dbReference>
<sequence>MAARKKTTTRKKAQYVRAKKRGGGGSALMAQRTVVLTIACCLLLALLVGVVMGFRWVNRKLYAENQRFEIQNLLISCNGKLTEEYIREMSGLSEGMNLFECSFKEIEGKLLEVSMIESVYLERKLPNTMIVKVKERVPVAQIIGRQATRYPFMVDRYGYVMPHRRKLATLPVIKGLDIDLGLGQPASHSDVETALKIVAMCESSTYLHTFVPLESIDLQYSDYVYLYLKNGVRAKIPRFSLEPRLHKLASVIKIETGRGLKVKTVDVTLDTAKVPVTYY</sequence>
<gene>
    <name evidence="9" type="ORF">PDESU_03853</name>
</gene>
<evidence type="ECO:0000259" key="8">
    <source>
        <dbReference type="PROSITE" id="PS51779"/>
    </source>
</evidence>
<evidence type="ECO:0000256" key="4">
    <source>
        <dbReference type="ARBA" id="ARBA00022692"/>
    </source>
</evidence>
<evidence type="ECO:0000256" key="1">
    <source>
        <dbReference type="ARBA" id="ARBA00004370"/>
    </source>
</evidence>
<keyword evidence="2" id="KW-1003">Cell membrane</keyword>
<evidence type="ECO:0000256" key="5">
    <source>
        <dbReference type="ARBA" id="ARBA00022989"/>
    </source>
</evidence>
<keyword evidence="6" id="KW-0472">Membrane</keyword>
<proteinExistence type="predicted"/>
<evidence type="ECO:0000256" key="6">
    <source>
        <dbReference type="ARBA" id="ARBA00023136"/>
    </source>
</evidence>
<dbReference type="Proteomes" id="UP000366872">
    <property type="component" value="Unassembled WGS sequence"/>
</dbReference>
<dbReference type="EMBL" id="CAAHFG010000002">
    <property type="protein sequence ID" value="VGO15271.1"/>
    <property type="molecule type" value="Genomic_DNA"/>
</dbReference>
<dbReference type="GO" id="GO:0016020">
    <property type="term" value="C:membrane"/>
    <property type="evidence" value="ECO:0007669"/>
    <property type="project" value="UniProtKB-SubCell"/>
</dbReference>
<dbReference type="InterPro" id="IPR013685">
    <property type="entry name" value="POTRA_FtsQ_type"/>
</dbReference>
<organism evidence="9 10">
    <name type="scientific">Pontiella desulfatans</name>
    <dbReference type="NCBI Taxonomy" id="2750659"/>
    <lineage>
        <taxon>Bacteria</taxon>
        <taxon>Pseudomonadati</taxon>
        <taxon>Kiritimatiellota</taxon>
        <taxon>Kiritimatiellia</taxon>
        <taxon>Kiritimatiellales</taxon>
        <taxon>Pontiellaceae</taxon>
        <taxon>Pontiella</taxon>
    </lineage>
</organism>
<keyword evidence="4" id="KW-0812">Transmembrane</keyword>
<evidence type="ECO:0000313" key="10">
    <source>
        <dbReference type="Proteomes" id="UP000366872"/>
    </source>
</evidence>
<accession>A0A6C2U6W8</accession>
<dbReference type="InterPro" id="IPR034746">
    <property type="entry name" value="POTRA"/>
</dbReference>
<protein>
    <recommendedName>
        <fullName evidence="8">POTRA domain-containing protein</fullName>
    </recommendedName>
</protein>
<evidence type="ECO:0000256" key="7">
    <source>
        <dbReference type="ARBA" id="ARBA00023306"/>
    </source>
</evidence>
<dbReference type="Gene3D" id="3.10.20.310">
    <property type="entry name" value="membrane protein fhac"/>
    <property type="match status" value="1"/>
</dbReference>